<sequence length="140" mass="16122">MNLLNSDNFWQFACTLYAKPEQQHILLALQNQQGKNVNLCLLLLYLDSLKLSINTDQLSALIESIDEFDTQALNPLRSARSYLKEHQHTISDYAAIRKELLSAELKLEKQQQQILIDTANKFEFLEAVKPNNIELYVKAT</sequence>
<comment type="caution">
    <text evidence="1">The sequence shown here is derived from an EMBL/GenBank/DDBJ whole genome shotgun (WGS) entry which is preliminary data.</text>
</comment>
<proteinExistence type="predicted"/>
<accession>A0A510XW17</accession>
<dbReference type="Pfam" id="PF09523">
    <property type="entry name" value="DUF2390"/>
    <property type="match status" value="1"/>
</dbReference>
<dbReference type="RefSeq" id="WP_089348933.1">
    <property type="nucleotide sequence ID" value="NZ_BJUM01000017.1"/>
</dbReference>
<reference evidence="1 2" key="1">
    <citation type="submission" date="2019-07" db="EMBL/GenBank/DDBJ databases">
        <title>Whole genome shotgun sequence of Pseudoalteromonas espejiana NBRC 102222.</title>
        <authorList>
            <person name="Hosoyama A."/>
            <person name="Uohara A."/>
            <person name="Ohji S."/>
            <person name="Ichikawa N."/>
        </authorList>
    </citation>
    <scope>NUCLEOTIDE SEQUENCE [LARGE SCALE GENOMIC DNA]</scope>
    <source>
        <strain evidence="1 2">NBRC 102222</strain>
    </source>
</reference>
<dbReference type="InterPro" id="IPR012659">
    <property type="entry name" value="CHP02444"/>
</dbReference>
<dbReference type="OrthoDB" id="6293166at2"/>
<name>A0A510XW17_9GAMM</name>
<dbReference type="NCBIfam" id="TIGR02444">
    <property type="entry name" value="TIGR02444 family protein"/>
    <property type="match status" value="1"/>
</dbReference>
<evidence type="ECO:0008006" key="3">
    <source>
        <dbReference type="Google" id="ProtNLM"/>
    </source>
</evidence>
<organism evidence="1 2">
    <name type="scientific">Pseudoalteromonas espejiana</name>
    <dbReference type="NCBI Taxonomy" id="28107"/>
    <lineage>
        <taxon>Bacteria</taxon>
        <taxon>Pseudomonadati</taxon>
        <taxon>Pseudomonadota</taxon>
        <taxon>Gammaproteobacteria</taxon>
        <taxon>Alteromonadales</taxon>
        <taxon>Pseudoalteromonadaceae</taxon>
        <taxon>Pseudoalteromonas</taxon>
    </lineage>
</organism>
<protein>
    <recommendedName>
        <fullName evidence="3">TIGR02444 family protein</fullName>
    </recommendedName>
</protein>
<dbReference type="Proteomes" id="UP000321419">
    <property type="component" value="Unassembled WGS sequence"/>
</dbReference>
<dbReference type="AlphaFoldDB" id="A0A510XW17"/>
<evidence type="ECO:0000313" key="2">
    <source>
        <dbReference type="Proteomes" id="UP000321419"/>
    </source>
</evidence>
<dbReference type="EMBL" id="BJUM01000017">
    <property type="protein sequence ID" value="GEK55236.1"/>
    <property type="molecule type" value="Genomic_DNA"/>
</dbReference>
<evidence type="ECO:0000313" key="1">
    <source>
        <dbReference type="EMBL" id="GEK55236.1"/>
    </source>
</evidence>
<gene>
    <name evidence="1" type="ORF">PES01_20810</name>
</gene>
<keyword evidence="2" id="KW-1185">Reference proteome</keyword>